<feature type="repeat" description="TPR" evidence="1">
    <location>
        <begin position="364"/>
        <end position="397"/>
    </location>
</feature>
<dbReference type="InterPro" id="IPR014266">
    <property type="entry name" value="PEP-CTERM_TPR_PrsT"/>
</dbReference>
<dbReference type="OrthoDB" id="5290951at2"/>
<reference evidence="2 3" key="1">
    <citation type="submission" date="2013-06" db="EMBL/GenBank/DDBJ databases">
        <title>Draft genome sequence of Thauera terpenica.</title>
        <authorList>
            <person name="Liu B."/>
            <person name="Frostegard A.H."/>
            <person name="Shapleigh J.P."/>
        </authorList>
    </citation>
    <scope>NUCLEOTIDE SEQUENCE [LARGE SCALE GENOMIC DNA]</scope>
    <source>
        <strain evidence="2 3">58Eu</strain>
    </source>
</reference>
<feature type="repeat" description="TPR" evidence="1">
    <location>
        <begin position="194"/>
        <end position="227"/>
    </location>
</feature>
<dbReference type="InterPro" id="IPR011990">
    <property type="entry name" value="TPR-like_helical_dom_sf"/>
</dbReference>
<proteinExistence type="predicted"/>
<evidence type="ECO:0000313" key="3">
    <source>
        <dbReference type="Proteomes" id="UP000015455"/>
    </source>
</evidence>
<dbReference type="PROSITE" id="PS51257">
    <property type="entry name" value="PROKAR_LIPOPROTEIN"/>
    <property type="match status" value="1"/>
</dbReference>
<dbReference type="eggNOG" id="COG0457">
    <property type="taxonomic scope" value="Bacteria"/>
</dbReference>
<comment type="caution">
    <text evidence="2">The sequence shown here is derived from an EMBL/GenBank/DDBJ whole genome shotgun (WGS) entry which is preliminary data.</text>
</comment>
<dbReference type="AlphaFoldDB" id="S9ZDW0"/>
<dbReference type="Gene3D" id="1.25.40.10">
    <property type="entry name" value="Tetratricopeptide repeat domain"/>
    <property type="match status" value="4"/>
</dbReference>
<evidence type="ECO:0000256" key="1">
    <source>
        <dbReference type="PROSITE-ProRule" id="PRU00339"/>
    </source>
</evidence>
<keyword evidence="1" id="KW-0802">TPR repeat</keyword>
<name>S9ZDW0_9RHOO</name>
<dbReference type="NCBIfam" id="TIGR02917">
    <property type="entry name" value="PEP_TPR_lipo"/>
    <property type="match status" value="1"/>
</dbReference>
<protein>
    <submittedName>
        <fullName evidence="2">Uncharacterized protein</fullName>
    </submittedName>
</protein>
<keyword evidence="3" id="KW-1185">Reference proteome</keyword>
<dbReference type="PANTHER" id="PTHR12558">
    <property type="entry name" value="CELL DIVISION CYCLE 16,23,27"/>
    <property type="match status" value="1"/>
</dbReference>
<dbReference type="PROSITE" id="PS50005">
    <property type="entry name" value="TPR"/>
    <property type="match status" value="4"/>
</dbReference>
<accession>S9ZDW0</accession>
<dbReference type="SUPFAM" id="SSF48452">
    <property type="entry name" value="TPR-like"/>
    <property type="match status" value="5"/>
</dbReference>
<dbReference type="Pfam" id="PF13174">
    <property type="entry name" value="TPR_6"/>
    <property type="match status" value="2"/>
</dbReference>
<evidence type="ECO:0000313" key="2">
    <source>
        <dbReference type="EMBL" id="EPZ15470.1"/>
    </source>
</evidence>
<dbReference type="Pfam" id="PF13432">
    <property type="entry name" value="TPR_16"/>
    <property type="match status" value="2"/>
</dbReference>
<dbReference type="PATRIC" id="fig|1348657.5.peg.2026"/>
<feature type="repeat" description="TPR" evidence="1">
    <location>
        <begin position="603"/>
        <end position="636"/>
    </location>
</feature>
<sequence length="920" mass="98797">MGARSLALSLLSAALLSACGDSPEQMIASAKSYLSSNDSNAASIQLKNALQEDGSLVEARFLLGRIHLENGDIPAAIKELQRAFDLGYPKAEVVPLLARARVRGGEFERVLADFADVKLEDASAQGRLLGAVADAQLGTTKVADAIETYQQALVVRAEDVEAGIGLARARLLNREPEAAEAAIRAVIAHSPDSGEAQATLSDVMQVQGKPEEAIKALEEAVRLRPSVTAYHYALVSQLFRGARHEEAIARFEQMKRQAPNHTSTRYLQAFIDARADRLPEARDGLMQVLKESPDFLPAQLLAGTVLLRLNDQAQARTYLNSVLSRVPGQELARTLLINSHLAAGEAPRALELLQPLLERPLTDPRLLALAGQVYVANGDFEKAEDFFQRAATAAPEDPQARVRLGAMRMAGGDAAGAFADFESASAMDDNAIQADLALVATHLRRGEFDKALQAQERLERKAPQNPLVHNLRGGVMLGKGDVPGARAAFDQALALNPDYLAAALNLARLDIAEGKTPEGLARIRALADRDEKSVEARLALADLQLATAATPAEVFATLERAEAAAPGTIPPALAIIYHHLRNGEIPKALAAAQKLAAVYPNDVRSIDALARAQLAAGDTQQAISSLNRLVSLRPQSTLPLIMLADVQRGAKNDAAAEQALHKALAIDPDAIDVQQRLVGVMADRGELEGALKIARTVQKQHAADPAGYALEAGLHAAAGRWADAVTGYRQALERKAGGEVGIRLHAALMRAERTSEADKFAADWLRQQPKDMTMRGYLAERALGEGRHAEAMGIFSRMNEISPNNALVLNNLAWAANQVKDAKALEYAEQAQRLAPDNAAILDTLGMIQIDRGQTEKGLGNLERAVALGPELAPLRLNLAKSYARLARKDEARKELNTLLPKLKEGTPLHKEAVELLNSL</sequence>
<dbReference type="InterPro" id="IPR019734">
    <property type="entry name" value="TPR_rpt"/>
</dbReference>
<dbReference type="STRING" id="1348657.M622_15770"/>
<organism evidence="2 3">
    <name type="scientific">Thauera terpenica 58Eu</name>
    <dbReference type="NCBI Taxonomy" id="1348657"/>
    <lineage>
        <taxon>Bacteria</taxon>
        <taxon>Pseudomonadati</taxon>
        <taxon>Pseudomonadota</taxon>
        <taxon>Betaproteobacteria</taxon>
        <taxon>Rhodocyclales</taxon>
        <taxon>Zoogloeaceae</taxon>
        <taxon>Thauera</taxon>
    </lineage>
</organism>
<dbReference type="Pfam" id="PF14559">
    <property type="entry name" value="TPR_19"/>
    <property type="match status" value="4"/>
</dbReference>
<dbReference type="EMBL" id="ATJV01000056">
    <property type="protein sequence ID" value="EPZ15470.1"/>
    <property type="molecule type" value="Genomic_DNA"/>
</dbReference>
<dbReference type="Proteomes" id="UP000015455">
    <property type="component" value="Unassembled WGS sequence"/>
</dbReference>
<dbReference type="SMART" id="SM00028">
    <property type="entry name" value="TPR"/>
    <property type="match status" value="13"/>
</dbReference>
<feature type="repeat" description="TPR" evidence="1">
    <location>
        <begin position="466"/>
        <end position="499"/>
    </location>
</feature>
<dbReference type="PANTHER" id="PTHR12558:SF13">
    <property type="entry name" value="CELL DIVISION CYCLE PROTEIN 27 HOMOLOG"/>
    <property type="match status" value="1"/>
</dbReference>
<gene>
    <name evidence="2" type="ORF">M622_15770</name>
</gene>